<organism evidence="5 6">
    <name type="scientific">Aphanomyces astaci</name>
    <name type="common">Crayfish plague agent</name>
    <dbReference type="NCBI Taxonomy" id="112090"/>
    <lineage>
        <taxon>Eukaryota</taxon>
        <taxon>Sar</taxon>
        <taxon>Stramenopiles</taxon>
        <taxon>Oomycota</taxon>
        <taxon>Saprolegniomycetes</taxon>
        <taxon>Saprolegniales</taxon>
        <taxon>Verrucalvaceae</taxon>
        <taxon>Aphanomyces</taxon>
    </lineage>
</organism>
<feature type="region of interest" description="Disordered" evidence="3">
    <location>
        <begin position="55"/>
        <end position="189"/>
    </location>
</feature>
<feature type="compositionally biased region" description="Basic and acidic residues" evidence="3">
    <location>
        <begin position="382"/>
        <end position="396"/>
    </location>
</feature>
<dbReference type="VEuPathDB" id="FungiDB:H257_07479"/>
<feature type="compositionally biased region" description="Polar residues" evidence="3">
    <location>
        <begin position="173"/>
        <end position="182"/>
    </location>
</feature>
<feature type="compositionally biased region" description="Basic and acidic residues" evidence="3">
    <location>
        <begin position="1"/>
        <end position="11"/>
    </location>
</feature>
<evidence type="ECO:0000313" key="6">
    <source>
        <dbReference type="Proteomes" id="UP000284702"/>
    </source>
</evidence>
<evidence type="ECO:0000256" key="1">
    <source>
        <dbReference type="ARBA" id="ARBA00022884"/>
    </source>
</evidence>
<dbReference type="Pfam" id="PF18360">
    <property type="entry name" value="hnRNP_Q_AcD"/>
    <property type="match status" value="1"/>
</dbReference>
<dbReference type="InterPro" id="IPR034228">
    <property type="entry name" value="Nop6_RRM"/>
</dbReference>
<reference evidence="5" key="1">
    <citation type="submission" date="2018-07" db="EMBL/GenBank/DDBJ databases">
        <title>Annotation of Aphanomyces astaci genome assembly.</title>
        <authorList>
            <person name="Studholme D.J."/>
        </authorList>
    </citation>
    <scope>NUCLEOTIDE SEQUENCE [LARGE SCALE GENOMIC DNA]</scope>
    <source>
        <strain evidence="5">Pc</strain>
    </source>
</reference>
<dbReference type="SUPFAM" id="SSF54928">
    <property type="entry name" value="RNA-binding domain, RBD"/>
    <property type="match status" value="1"/>
</dbReference>
<evidence type="ECO:0000256" key="2">
    <source>
        <dbReference type="PROSITE-ProRule" id="PRU00176"/>
    </source>
</evidence>
<dbReference type="EMBL" id="MZMZ02000928">
    <property type="protein sequence ID" value="RQM30166.1"/>
    <property type="molecule type" value="Genomic_DNA"/>
</dbReference>
<dbReference type="InterPro" id="IPR000504">
    <property type="entry name" value="RRM_dom"/>
</dbReference>
<sequence length="455" mass="49358">MADTEPKMNAKERRKLRRAAEAPATPAVVDVPVKKDEVVVAPVAKVKAEIVVPVKKQVKAESSAAPIKAKSQPAPSATAPLVADVKPVKSKTETKQPPKPVEEDFIQLPSVASTTSSTTTPDESTAANSKARRLAARAAKRERTDDATGTADDAAIPASTAKARRLEKRGASRSANDASTPTKKVAKRKLKDPNAKSIHLTLFLGQLPYDATEDMIRKHFHEAGDIKIRMLTDKTTKKFKGTAFIEVADSAALGAALSRHHSLINNRRINVELTANGGGTKSELRQTRIKDLRDKQKVKQVEKVLSFFYPNLNVQALLQKHVDDPACKLVQEDVDERMTDFLSWFDYDTAKLALDDFNRCVGDKVLNRRAFFMGILKRFRTTDGVEDERPPKRSDSKPQGGRGRGDFGGRGGGGFGGRGGRGGGGFGGRGGRGGFGGRGGDRDGSRPPFKRTRRD</sequence>
<evidence type="ECO:0000313" key="5">
    <source>
        <dbReference type="EMBL" id="RQM30166.1"/>
    </source>
</evidence>
<dbReference type="InterPro" id="IPR012677">
    <property type="entry name" value="Nucleotide-bd_a/b_plait_sf"/>
</dbReference>
<dbReference type="Gene3D" id="3.30.70.330">
    <property type="match status" value="1"/>
</dbReference>
<dbReference type="Proteomes" id="UP000284702">
    <property type="component" value="Unassembled WGS sequence"/>
</dbReference>
<feature type="compositionally biased region" description="Gly residues" evidence="3">
    <location>
        <begin position="400"/>
        <end position="438"/>
    </location>
</feature>
<dbReference type="Pfam" id="PF00076">
    <property type="entry name" value="RRM_1"/>
    <property type="match status" value="1"/>
</dbReference>
<dbReference type="PANTHER" id="PTHR23236:SF11">
    <property type="entry name" value="EUKARYOTIC TRANSLATION INITIATION FACTOR 4H"/>
    <property type="match status" value="1"/>
</dbReference>
<evidence type="ECO:0000259" key="4">
    <source>
        <dbReference type="PROSITE" id="PS50102"/>
    </source>
</evidence>
<feature type="compositionally biased region" description="Low complexity" evidence="3">
    <location>
        <begin position="110"/>
        <end position="129"/>
    </location>
</feature>
<accession>A0A3R7WRR1</accession>
<dbReference type="InterPro" id="IPR035979">
    <property type="entry name" value="RBD_domain_sf"/>
</dbReference>
<dbReference type="CDD" id="cd21039">
    <property type="entry name" value="NURR"/>
    <property type="match status" value="1"/>
</dbReference>
<evidence type="ECO:0000256" key="3">
    <source>
        <dbReference type="SAM" id="MobiDB-lite"/>
    </source>
</evidence>
<dbReference type="AlphaFoldDB" id="A0A3R7WRR1"/>
<feature type="domain" description="RRM" evidence="4">
    <location>
        <begin position="200"/>
        <end position="276"/>
    </location>
</feature>
<dbReference type="InterPro" id="IPR041337">
    <property type="entry name" value="hnRNP_Q_AcD"/>
</dbReference>
<keyword evidence="6" id="KW-1185">Reference proteome</keyword>
<gene>
    <name evidence="5" type="ORF">B5M09_001919</name>
</gene>
<feature type="region of interest" description="Disordered" evidence="3">
    <location>
        <begin position="1"/>
        <end position="29"/>
    </location>
</feature>
<dbReference type="PANTHER" id="PTHR23236">
    <property type="entry name" value="EUKARYOTIC TRANSLATION INITIATION FACTOR 4B/4H"/>
    <property type="match status" value="1"/>
</dbReference>
<dbReference type="SMART" id="SM00360">
    <property type="entry name" value="RRM"/>
    <property type="match status" value="1"/>
</dbReference>
<proteinExistence type="predicted"/>
<name>A0A3R7WRR1_APHAT</name>
<feature type="compositionally biased region" description="Basic and acidic residues" evidence="3">
    <location>
        <begin position="86"/>
        <end position="102"/>
    </location>
</feature>
<dbReference type="GO" id="GO:0003723">
    <property type="term" value="F:RNA binding"/>
    <property type="evidence" value="ECO:0007669"/>
    <property type="project" value="UniProtKB-UniRule"/>
</dbReference>
<keyword evidence="1 2" id="KW-0694">RNA-binding</keyword>
<feature type="region of interest" description="Disordered" evidence="3">
    <location>
        <begin position="382"/>
        <end position="455"/>
    </location>
</feature>
<dbReference type="PROSITE" id="PS50102">
    <property type="entry name" value="RRM"/>
    <property type="match status" value="1"/>
</dbReference>
<dbReference type="CDD" id="cd12400">
    <property type="entry name" value="RRM_Nop6"/>
    <property type="match status" value="1"/>
</dbReference>
<comment type="caution">
    <text evidence="5">The sequence shown here is derived from an EMBL/GenBank/DDBJ whole genome shotgun (WGS) entry which is preliminary data.</text>
</comment>
<protein>
    <recommendedName>
        <fullName evidence="4">RRM domain-containing protein</fullName>
    </recommendedName>
</protein>